<sequence length="237" mass="26789">AHARGAGRLTAAAALANRWQQRYGYGFNVRDIHLLGHLASDPLRNLLLRRQLKLELSQIIAARRKNTPAGFLGRTSKFRRGVLVDFDSQVEILSMVDLWNLALINEMMSRLRYRMALKIVIRRDREDVQTQWGGLISYDQGKAEAKLYRPGERTGDDAYVPSQRFDNDAIDCMCFFVAHFARGYRGAAGPTKEELAFSKKQNLYGLAMTSLSGNRVNATYFNPRGTVIDLGDFSLEP</sequence>
<protein>
    <submittedName>
        <fullName evidence="1">Uncharacterized protein</fullName>
    </submittedName>
</protein>
<dbReference type="EMBL" id="BARU01025569">
    <property type="protein sequence ID" value="GAH67979.1"/>
    <property type="molecule type" value="Genomic_DNA"/>
</dbReference>
<accession>X1IPF9</accession>
<feature type="non-terminal residue" evidence="1">
    <location>
        <position position="1"/>
    </location>
</feature>
<dbReference type="AlphaFoldDB" id="X1IPF9"/>
<evidence type="ECO:0000313" key="1">
    <source>
        <dbReference type="EMBL" id="GAH67979.1"/>
    </source>
</evidence>
<comment type="caution">
    <text evidence="1">The sequence shown here is derived from an EMBL/GenBank/DDBJ whole genome shotgun (WGS) entry which is preliminary data.</text>
</comment>
<proteinExistence type="predicted"/>
<gene>
    <name evidence="1" type="ORF">S03H2_41180</name>
</gene>
<organism evidence="1">
    <name type="scientific">marine sediment metagenome</name>
    <dbReference type="NCBI Taxonomy" id="412755"/>
    <lineage>
        <taxon>unclassified sequences</taxon>
        <taxon>metagenomes</taxon>
        <taxon>ecological metagenomes</taxon>
    </lineage>
</organism>
<reference evidence="1" key="1">
    <citation type="journal article" date="2014" name="Front. Microbiol.">
        <title>High frequency of phylogenetically diverse reductive dehalogenase-homologous genes in deep subseafloor sedimentary metagenomes.</title>
        <authorList>
            <person name="Kawai M."/>
            <person name="Futagami T."/>
            <person name="Toyoda A."/>
            <person name="Takaki Y."/>
            <person name="Nishi S."/>
            <person name="Hori S."/>
            <person name="Arai W."/>
            <person name="Tsubouchi T."/>
            <person name="Morono Y."/>
            <person name="Uchiyama I."/>
            <person name="Ito T."/>
            <person name="Fujiyama A."/>
            <person name="Inagaki F."/>
            <person name="Takami H."/>
        </authorList>
    </citation>
    <scope>NUCLEOTIDE SEQUENCE</scope>
    <source>
        <strain evidence="1">Expedition CK06-06</strain>
    </source>
</reference>
<name>X1IPF9_9ZZZZ</name>